<dbReference type="AlphaFoldDB" id="F0S5T8"/>
<dbReference type="KEGG" id="psn:Pedsa_0427"/>
<dbReference type="RefSeq" id="WP_013631512.1">
    <property type="nucleotide sequence ID" value="NC_015177.1"/>
</dbReference>
<dbReference type="EMBL" id="CP002545">
    <property type="protein sequence ID" value="ADY51009.1"/>
    <property type="molecule type" value="Genomic_DNA"/>
</dbReference>
<keyword evidence="3" id="KW-1185">Reference proteome</keyword>
<reference evidence="2 3" key="1">
    <citation type="journal article" date="2011" name="Stand. Genomic Sci.">
        <title>Complete genome sequence of the gliding, heparinolytic Pedobacter saltans type strain (113).</title>
        <authorList>
            <person name="Liolios K."/>
            <person name="Sikorski J."/>
            <person name="Lu M."/>
            <person name="Nolan M."/>
            <person name="Lapidus A."/>
            <person name="Lucas S."/>
            <person name="Hammon N."/>
            <person name="Deshpande S."/>
            <person name="Cheng J.F."/>
            <person name="Tapia R."/>
            <person name="Han C."/>
            <person name="Goodwin L."/>
            <person name="Pitluck S."/>
            <person name="Huntemann M."/>
            <person name="Ivanova N."/>
            <person name="Pagani I."/>
            <person name="Mavromatis K."/>
            <person name="Ovchinikova G."/>
            <person name="Pati A."/>
            <person name="Chen A."/>
            <person name="Palaniappan K."/>
            <person name="Land M."/>
            <person name="Hauser L."/>
            <person name="Brambilla E.M."/>
            <person name="Kotsyurbenko O."/>
            <person name="Rohde M."/>
            <person name="Tindall B.J."/>
            <person name="Abt B."/>
            <person name="Goker M."/>
            <person name="Detter J.C."/>
            <person name="Woyke T."/>
            <person name="Bristow J."/>
            <person name="Eisen J.A."/>
            <person name="Markowitz V."/>
            <person name="Hugenholtz P."/>
            <person name="Klenk H.P."/>
            <person name="Kyrpides N.C."/>
        </authorList>
    </citation>
    <scope>NUCLEOTIDE SEQUENCE [LARGE SCALE GENOMIC DNA]</scope>
    <source>
        <strain evidence="3">ATCC 51119 / DSM 12145 / JCM 21818 / LMG 10337 / NBRC 100064 / NCIMB 13643</strain>
    </source>
</reference>
<dbReference type="eggNOG" id="ENOG502Z9ED">
    <property type="taxonomic scope" value="Bacteria"/>
</dbReference>
<feature type="signal peptide" evidence="1">
    <location>
        <begin position="1"/>
        <end position="18"/>
    </location>
</feature>
<name>F0S5T8_PSESL</name>
<dbReference type="STRING" id="762903.Pedsa_0427"/>
<evidence type="ECO:0000256" key="1">
    <source>
        <dbReference type="SAM" id="SignalP"/>
    </source>
</evidence>
<keyword evidence="1" id="KW-0732">Signal</keyword>
<reference evidence="3" key="2">
    <citation type="submission" date="2011-02" db="EMBL/GenBank/DDBJ databases">
        <title>The complete genome of Pedobacter saltans DSM 12145.</title>
        <authorList>
            <consortium name="US DOE Joint Genome Institute (JGI-PGF)"/>
            <person name="Lucas S."/>
            <person name="Copeland A."/>
            <person name="Lapidus A."/>
            <person name="Bruce D."/>
            <person name="Goodwin L."/>
            <person name="Pitluck S."/>
            <person name="Kyrpides N."/>
            <person name="Mavromatis K."/>
            <person name="Pagani I."/>
            <person name="Ivanova N."/>
            <person name="Ovchinnikova G."/>
            <person name="Lu M."/>
            <person name="Detter J.C."/>
            <person name="Han C."/>
            <person name="Land M."/>
            <person name="Hauser L."/>
            <person name="Markowitz V."/>
            <person name="Cheng J.-F."/>
            <person name="Hugenholtz P."/>
            <person name="Woyke T."/>
            <person name="Wu D."/>
            <person name="Tindall B."/>
            <person name="Pomrenke H.G."/>
            <person name="Brambilla E."/>
            <person name="Klenk H.-P."/>
            <person name="Eisen J.A."/>
        </authorList>
    </citation>
    <scope>NUCLEOTIDE SEQUENCE [LARGE SCALE GENOMIC DNA]</scope>
    <source>
        <strain evidence="3">ATCC 51119 / DSM 12145 / JCM 21818 / LMG 10337 / NBRC 100064 / NCIMB 13643</strain>
    </source>
</reference>
<accession>F0S5T8</accession>
<dbReference type="PROSITE" id="PS51257">
    <property type="entry name" value="PROKAR_LIPOPROTEIN"/>
    <property type="match status" value="1"/>
</dbReference>
<gene>
    <name evidence="2" type="ordered locus">Pedsa_0427</name>
</gene>
<dbReference type="Proteomes" id="UP000000310">
    <property type="component" value="Chromosome"/>
</dbReference>
<evidence type="ECO:0000313" key="2">
    <source>
        <dbReference type="EMBL" id="ADY51009.1"/>
    </source>
</evidence>
<feature type="chain" id="PRO_5003258175" evidence="1">
    <location>
        <begin position="19"/>
        <end position="319"/>
    </location>
</feature>
<organism evidence="2 3">
    <name type="scientific">Pseudopedobacter saltans (strain ATCC 51119 / DSM 12145 / JCM 21818 / CCUG 39354 / LMG 10337 / NBRC 100064 / NCIMB 13643)</name>
    <name type="common">Pedobacter saltans</name>
    <dbReference type="NCBI Taxonomy" id="762903"/>
    <lineage>
        <taxon>Bacteria</taxon>
        <taxon>Pseudomonadati</taxon>
        <taxon>Bacteroidota</taxon>
        <taxon>Sphingobacteriia</taxon>
        <taxon>Sphingobacteriales</taxon>
        <taxon>Sphingobacteriaceae</taxon>
        <taxon>Pseudopedobacter</taxon>
    </lineage>
</organism>
<proteinExistence type="predicted"/>
<dbReference type="OrthoDB" id="1488726at2"/>
<protein>
    <submittedName>
        <fullName evidence="2">Uncharacterized protein</fullName>
    </submittedName>
</protein>
<evidence type="ECO:0000313" key="3">
    <source>
        <dbReference type="Proteomes" id="UP000000310"/>
    </source>
</evidence>
<sequence length="319" mass="34766">MKNLKITTALLLFALAVASCKKNDNEKFQSISDSKEFIQQKGPKVQRIKINTTIDNEVKLAGGTTIKFRKNCFTKNGEPISGDVIIEAYEILNRKDVLMSGTNTNHSSGAPLISQGFIFIDAKTNGQSVDRNLKEPVTITMAANGDSYTQIWEGIIDDNGQFAWNGIPRANGNANDFFVKASASDSFIFDFGKLGWINCDVFYSNTSPKTTVKVTVANNPGSMASFMAANGETFVYFCAKGENVAAQLYTPDGPSAVKSYNDSMPIGALGKFISFSIKNGKFYYAEQETTITANLDLTLTLTETTEAAIQSAIDNLNNY</sequence>
<dbReference type="HOGENOM" id="CLU_844264_0_0_10"/>